<dbReference type="InterPro" id="IPR036864">
    <property type="entry name" value="Zn2-C6_fun-type_DNA-bd_sf"/>
</dbReference>
<evidence type="ECO:0000256" key="3">
    <source>
        <dbReference type="SAM" id="MobiDB-lite"/>
    </source>
</evidence>
<evidence type="ECO:0000313" key="6">
    <source>
        <dbReference type="Proteomes" id="UP000799324"/>
    </source>
</evidence>
<dbReference type="PROSITE" id="PS50048">
    <property type="entry name" value="ZN2_CY6_FUNGAL_2"/>
    <property type="match status" value="1"/>
</dbReference>
<feature type="compositionally biased region" description="Polar residues" evidence="3">
    <location>
        <begin position="1"/>
        <end position="10"/>
    </location>
</feature>
<keyword evidence="2" id="KW-0539">Nucleus</keyword>
<protein>
    <recommendedName>
        <fullName evidence="4">Zn(2)-C6 fungal-type domain-containing protein</fullName>
    </recommendedName>
</protein>
<dbReference type="Proteomes" id="UP000799324">
    <property type="component" value="Unassembled WGS sequence"/>
</dbReference>
<proteinExistence type="predicted"/>
<evidence type="ECO:0000313" key="5">
    <source>
        <dbReference type="EMBL" id="KAF2647339.1"/>
    </source>
</evidence>
<evidence type="ECO:0000259" key="4">
    <source>
        <dbReference type="PROSITE" id="PS50048"/>
    </source>
</evidence>
<dbReference type="GO" id="GO:0006351">
    <property type="term" value="P:DNA-templated transcription"/>
    <property type="evidence" value="ECO:0007669"/>
    <property type="project" value="InterPro"/>
</dbReference>
<evidence type="ECO:0000256" key="2">
    <source>
        <dbReference type="ARBA" id="ARBA00023242"/>
    </source>
</evidence>
<dbReference type="OrthoDB" id="424974at2759"/>
<gene>
    <name evidence="5" type="ORF">K491DRAFT_784785</name>
</gene>
<dbReference type="Pfam" id="PF04082">
    <property type="entry name" value="Fungal_trans"/>
    <property type="match status" value="1"/>
</dbReference>
<evidence type="ECO:0000256" key="1">
    <source>
        <dbReference type="ARBA" id="ARBA00022723"/>
    </source>
</evidence>
<dbReference type="EMBL" id="MU004632">
    <property type="protein sequence ID" value="KAF2647339.1"/>
    <property type="molecule type" value="Genomic_DNA"/>
</dbReference>
<dbReference type="InterPro" id="IPR007219">
    <property type="entry name" value="XnlR_reg_dom"/>
</dbReference>
<dbReference type="InterPro" id="IPR053230">
    <property type="entry name" value="Trans_reg_galc"/>
</dbReference>
<dbReference type="GO" id="GO:0008270">
    <property type="term" value="F:zinc ion binding"/>
    <property type="evidence" value="ECO:0007669"/>
    <property type="project" value="InterPro"/>
</dbReference>
<accession>A0A6A6SHU6</accession>
<sequence>MAPQSRQPPASSGRAKVAIPRLERSAQPSARSDERRPRVRRACVSCRNRKIKCSGGQPRCQNCLDDPLPCIYPSSRRDRLKTMTGHNHDMVQLLNDIKDIVPAAVKDRIEQTLQDVTEDVADALDAAPDSLEQVDSYVPGGQDMDEVLTGEADVSAEVGSNEAVNMVDEDLLGNEASRATGYIGKNSEIQWLRRLHLEVDHPTQTSHMLEGPYGPPGRSSEADAERVSAAKRRQDKSIPMKHTSSVSYYLDDETIEMDMLTTPYEVPPFETAEKLLHCYMDTVHDTFPFLAKKTFVAQFYHYYASLGRGGPDKVSQKWQAIVNLVFAIGAVYSHLTQAEWRGADRDHLVYHSRAWSLTLHDAAWFSNPGTQQIQITSLLALYYLAIGHINRSWVIAGISLRSGYSLGLHVRNEERDAHPTKKEILRRIWWAVYTLEHTISSSIGRPSVGVEENCSVALPLPLSSEHVEDTRLVSQFENHNENVNFPFENQLSNSSFPNAPITGIPGDPPNSGSFLRSVVQVSMITQTALRGIYSASIASKSWANVQTTIREVDEELESWVSHLPLGLSFINAGNETFLQRERRTLALYYYGAKTTITRPCLCRLDRRIKNQTVGSNEFNRRTAEACVFSAKSIATLLPDIDDSAPSEIYLLGPWWGIVHYVMQASVVLLLEIAYESATYPHVRQDVFPHLKKLVRWLEILKTDNKMARRAHKIVINILEKMSGTFPEDISDLSDHNEAKEFPPPAPSLVSGHSLVDQQDTGVVKPQALSLDTPDLQNWLESVQDPVFDPPSSSQNFTPFQGHVDPVPAFEDFWNTAVPSTLVYPNPLMTDYDEDNPLSLHMGEFGFPEFPDQTHSWD</sequence>
<dbReference type="AlphaFoldDB" id="A0A6A6SHU6"/>
<dbReference type="Gene3D" id="4.10.240.10">
    <property type="entry name" value="Zn(2)-C6 fungal-type DNA-binding domain"/>
    <property type="match status" value="1"/>
</dbReference>
<dbReference type="CDD" id="cd12148">
    <property type="entry name" value="fungal_TF_MHR"/>
    <property type="match status" value="1"/>
</dbReference>
<dbReference type="CDD" id="cd00067">
    <property type="entry name" value="GAL4"/>
    <property type="match status" value="1"/>
</dbReference>
<reference evidence="5" key="1">
    <citation type="journal article" date="2020" name="Stud. Mycol.">
        <title>101 Dothideomycetes genomes: a test case for predicting lifestyles and emergence of pathogens.</title>
        <authorList>
            <person name="Haridas S."/>
            <person name="Albert R."/>
            <person name="Binder M."/>
            <person name="Bloem J."/>
            <person name="Labutti K."/>
            <person name="Salamov A."/>
            <person name="Andreopoulos B."/>
            <person name="Baker S."/>
            <person name="Barry K."/>
            <person name="Bills G."/>
            <person name="Bluhm B."/>
            <person name="Cannon C."/>
            <person name="Castanera R."/>
            <person name="Culley D."/>
            <person name="Daum C."/>
            <person name="Ezra D."/>
            <person name="Gonzalez J."/>
            <person name="Henrissat B."/>
            <person name="Kuo A."/>
            <person name="Liang C."/>
            <person name="Lipzen A."/>
            <person name="Lutzoni F."/>
            <person name="Magnuson J."/>
            <person name="Mondo S."/>
            <person name="Nolan M."/>
            <person name="Ohm R."/>
            <person name="Pangilinan J."/>
            <person name="Park H.-J."/>
            <person name="Ramirez L."/>
            <person name="Alfaro M."/>
            <person name="Sun H."/>
            <person name="Tritt A."/>
            <person name="Yoshinaga Y."/>
            <person name="Zwiers L.-H."/>
            <person name="Turgeon B."/>
            <person name="Goodwin S."/>
            <person name="Spatafora J."/>
            <person name="Crous P."/>
            <person name="Grigoriev I."/>
        </authorList>
    </citation>
    <scope>NUCLEOTIDE SEQUENCE</scope>
    <source>
        <strain evidence="5">CBS 122681</strain>
    </source>
</reference>
<dbReference type="GO" id="GO:0000981">
    <property type="term" value="F:DNA-binding transcription factor activity, RNA polymerase II-specific"/>
    <property type="evidence" value="ECO:0007669"/>
    <property type="project" value="InterPro"/>
</dbReference>
<dbReference type="SMART" id="SM00906">
    <property type="entry name" value="Fungal_trans"/>
    <property type="match status" value="1"/>
</dbReference>
<feature type="region of interest" description="Disordered" evidence="3">
    <location>
        <begin position="203"/>
        <end position="238"/>
    </location>
</feature>
<organism evidence="5 6">
    <name type="scientific">Lophiostoma macrostomum CBS 122681</name>
    <dbReference type="NCBI Taxonomy" id="1314788"/>
    <lineage>
        <taxon>Eukaryota</taxon>
        <taxon>Fungi</taxon>
        <taxon>Dikarya</taxon>
        <taxon>Ascomycota</taxon>
        <taxon>Pezizomycotina</taxon>
        <taxon>Dothideomycetes</taxon>
        <taxon>Pleosporomycetidae</taxon>
        <taxon>Pleosporales</taxon>
        <taxon>Lophiostomataceae</taxon>
        <taxon>Lophiostoma</taxon>
    </lineage>
</organism>
<feature type="domain" description="Zn(2)-C6 fungal-type" evidence="4">
    <location>
        <begin position="42"/>
        <end position="72"/>
    </location>
</feature>
<dbReference type="GO" id="GO:0003677">
    <property type="term" value="F:DNA binding"/>
    <property type="evidence" value="ECO:0007669"/>
    <property type="project" value="InterPro"/>
</dbReference>
<name>A0A6A6SHU6_9PLEO</name>
<feature type="region of interest" description="Disordered" evidence="3">
    <location>
        <begin position="1"/>
        <end position="39"/>
    </location>
</feature>
<dbReference type="Pfam" id="PF00172">
    <property type="entry name" value="Zn_clus"/>
    <property type="match status" value="1"/>
</dbReference>
<dbReference type="SMART" id="SM00066">
    <property type="entry name" value="GAL4"/>
    <property type="match status" value="1"/>
</dbReference>
<dbReference type="PANTHER" id="PTHR47654">
    <property type="entry name" value="ZN(II)2CYS6 TRANSCRIPTION FACTOR (EUROFUNG)-RELATED"/>
    <property type="match status" value="1"/>
</dbReference>
<dbReference type="PROSITE" id="PS00463">
    <property type="entry name" value="ZN2_CY6_FUNGAL_1"/>
    <property type="match status" value="1"/>
</dbReference>
<dbReference type="PANTHER" id="PTHR47654:SF5">
    <property type="entry name" value="TRANSCRIPTION FACTOR DOMAIN-CONTAINING PROTEIN"/>
    <property type="match status" value="1"/>
</dbReference>
<dbReference type="SUPFAM" id="SSF57701">
    <property type="entry name" value="Zn2/Cys6 DNA-binding domain"/>
    <property type="match status" value="1"/>
</dbReference>
<dbReference type="InterPro" id="IPR001138">
    <property type="entry name" value="Zn2Cys6_DnaBD"/>
</dbReference>
<keyword evidence="6" id="KW-1185">Reference proteome</keyword>
<keyword evidence="1" id="KW-0479">Metal-binding</keyword>